<dbReference type="InterPro" id="IPR017972">
    <property type="entry name" value="Cyt_P450_CS"/>
</dbReference>
<evidence type="ECO:0000313" key="8">
    <source>
        <dbReference type="EMBL" id="KAK0507357.1"/>
    </source>
</evidence>
<keyword evidence="4 5" id="KW-0408">Iron</keyword>
<gene>
    <name evidence="8" type="ORF">JMJ35_010395</name>
</gene>
<keyword evidence="7" id="KW-1133">Transmembrane helix</keyword>
<keyword evidence="9" id="KW-1185">Reference proteome</keyword>
<keyword evidence="5 6" id="KW-0349">Heme</keyword>
<keyword evidence="7" id="KW-0472">Membrane</keyword>
<comment type="caution">
    <text evidence="8">The sequence shown here is derived from an EMBL/GenBank/DDBJ whole genome shotgun (WGS) entry which is preliminary data.</text>
</comment>
<protein>
    <recommendedName>
        <fullName evidence="10">Cytochrome P450</fullName>
    </recommendedName>
</protein>
<evidence type="ECO:0000313" key="9">
    <source>
        <dbReference type="Proteomes" id="UP001166286"/>
    </source>
</evidence>
<evidence type="ECO:0000256" key="2">
    <source>
        <dbReference type="ARBA" id="ARBA00010617"/>
    </source>
</evidence>
<feature type="binding site" description="axial binding residue" evidence="5">
    <location>
        <position position="453"/>
    </location>
    <ligand>
        <name>heme</name>
        <dbReference type="ChEBI" id="CHEBI:30413"/>
    </ligand>
    <ligandPart>
        <name>Fe</name>
        <dbReference type="ChEBI" id="CHEBI:18248"/>
    </ligandPart>
</feature>
<keyword evidence="6" id="KW-0560">Oxidoreductase</keyword>
<keyword evidence="7" id="KW-0812">Transmembrane</keyword>
<comment type="similarity">
    <text evidence="2 6">Belongs to the cytochrome P450 family.</text>
</comment>
<dbReference type="PRINTS" id="PR00385">
    <property type="entry name" value="P450"/>
</dbReference>
<dbReference type="EMBL" id="JAFEKC020000024">
    <property type="protein sequence ID" value="KAK0507357.1"/>
    <property type="molecule type" value="Genomic_DNA"/>
</dbReference>
<organism evidence="8 9">
    <name type="scientific">Cladonia borealis</name>
    <dbReference type="NCBI Taxonomy" id="184061"/>
    <lineage>
        <taxon>Eukaryota</taxon>
        <taxon>Fungi</taxon>
        <taxon>Dikarya</taxon>
        <taxon>Ascomycota</taxon>
        <taxon>Pezizomycotina</taxon>
        <taxon>Lecanoromycetes</taxon>
        <taxon>OSLEUM clade</taxon>
        <taxon>Lecanoromycetidae</taxon>
        <taxon>Lecanorales</taxon>
        <taxon>Lecanorineae</taxon>
        <taxon>Cladoniaceae</taxon>
        <taxon>Cladonia</taxon>
    </lineage>
</organism>
<dbReference type="InterPro" id="IPR001128">
    <property type="entry name" value="Cyt_P450"/>
</dbReference>
<dbReference type="Pfam" id="PF00067">
    <property type="entry name" value="p450"/>
    <property type="match status" value="1"/>
</dbReference>
<comment type="cofactor">
    <cofactor evidence="1 5">
        <name>heme</name>
        <dbReference type="ChEBI" id="CHEBI:30413"/>
    </cofactor>
</comment>
<sequence length="515" mass="58815">MAGIEVIVICSTLLFLYYLSTLLAYGLWDLPGPTLAKVSNLWRLIEAWKGHQELALQDLHRKHGKLVQIGPNVISITDPDAIETIYGIKMDLPKSDFFKVMQNYSNGRIIPTLVAATDQNIHRRLRKPVGHILSMSTLVQLEPGIDETIRDFVQQLAKIYAETHSSCDIHDWLRYFAFDAISRISFSRPFGFIEHCRDIDNTFKDQDKNTKYMAIVGQMPWLDRLLRKNPLIRQLPPSLNPFSSASRFVARAGRIFSQRMADEKTGKGADYHDITSRILDVKRANPDQIPDEAVIGYNLTFLIAGSDTVSIALRTVIYHLAKYPSMQQKLQAEIDTAKLTYPVAWKAAQHLLYLDAVIKEALRIHPPTSVLLERIVPPAGLLLPNGRHLKPGTIVCMNPWTLSMDEDIFGKDASDFNPDRWLKAQNESEDAFQERLKTMKRADLVWGYGPRSCLGKPIALLEIYKLVPTLFGLFDMGLAKPEREWRYWSYFIASQYDMDVKIRWRKGADRSVLGR</sequence>
<dbReference type="Gene3D" id="1.10.630.10">
    <property type="entry name" value="Cytochrome P450"/>
    <property type="match status" value="1"/>
</dbReference>
<dbReference type="GO" id="GO:0004497">
    <property type="term" value="F:monooxygenase activity"/>
    <property type="evidence" value="ECO:0007669"/>
    <property type="project" value="UniProtKB-KW"/>
</dbReference>
<proteinExistence type="inferred from homology"/>
<keyword evidence="6" id="KW-0503">Monooxygenase</keyword>
<dbReference type="InterPro" id="IPR036396">
    <property type="entry name" value="Cyt_P450_sf"/>
</dbReference>
<evidence type="ECO:0000256" key="1">
    <source>
        <dbReference type="ARBA" id="ARBA00001971"/>
    </source>
</evidence>
<dbReference type="AlphaFoldDB" id="A0AA39UXI1"/>
<dbReference type="GO" id="GO:0020037">
    <property type="term" value="F:heme binding"/>
    <property type="evidence" value="ECO:0007669"/>
    <property type="project" value="InterPro"/>
</dbReference>
<evidence type="ECO:0000256" key="4">
    <source>
        <dbReference type="ARBA" id="ARBA00023004"/>
    </source>
</evidence>
<reference evidence="8" key="1">
    <citation type="submission" date="2023-03" db="EMBL/GenBank/DDBJ databases">
        <title>Complete genome of Cladonia borealis.</title>
        <authorList>
            <person name="Park H."/>
        </authorList>
    </citation>
    <scope>NUCLEOTIDE SEQUENCE</scope>
    <source>
        <strain evidence="8">ANT050790</strain>
    </source>
</reference>
<evidence type="ECO:0000256" key="6">
    <source>
        <dbReference type="RuleBase" id="RU000461"/>
    </source>
</evidence>
<feature type="transmembrane region" description="Helical" evidence="7">
    <location>
        <begin position="6"/>
        <end position="28"/>
    </location>
</feature>
<dbReference type="PROSITE" id="PS00086">
    <property type="entry name" value="CYTOCHROME_P450"/>
    <property type="match status" value="1"/>
</dbReference>
<evidence type="ECO:0000256" key="5">
    <source>
        <dbReference type="PIRSR" id="PIRSR602401-1"/>
    </source>
</evidence>
<evidence type="ECO:0000256" key="7">
    <source>
        <dbReference type="SAM" id="Phobius"/>
    </source>
</evidence>
<accession>A0AA39UXI1</accession>
<dbReference type="PANTHER" id="PTHR24305">
    <property type="entry name" value="CYTOCHROME P450"/>
    <property type="match status" value="1"/>
</dbReference>
<dbReference type="PANTHER" id="PTHR24305:SF232">
    <property type="entry name" value="P450, PUTATIVE (EUROFUNG)-RELATED"/>
    <property type="match status" value="1"/>
</dbReference>
<dbReference type="SUPFAM" id="SSF48264">
    <property type="entry name" value="Cytochrome P450"/>
    <property type="match status" value="1"/>
</dbReference>
<dbReference type="CDD" id="cd11060">
    <property type="entry name" value="CYP57A1-like"/>
    <property type="match status" value="1"/>
</dbReference>
<dbReference type="GO" id="GO:0005506">
    <property type="term" value="F:iron ion binding"/>
    <property type="evidence" value="ECO:0007669"/>
    <property type="project" value="InterPro"/>
</dbReference>
<dbReference type="InterPro" id="IPR050121">
    <property type="entry name" value="Cytochrome_P450_monoxygenase"/>
</dbReference>
<name>A0AA39UXI1_9LECA</name>
<dbReference type="PRINTS" id="PR00463">
    <property type="entry name" value="EP450I"/>
</dbReference>
<dbReference type="InterPro" id="IPR002401">
    <property type="entry name" value="Cyt_P450_E_grp-I"/>
</dbReference>
<evidence type="ECO:0000256" key="3">
    <source>
        <dbReference type="ARBA" id="ARBA00022723"/>
    </source>
</evidence>
<dbReference type="Proteomes" id="UP001166286">
    <property type="component" value="Unassembled WGS sequence"/>
</dbReference>
<keyword evidence="3 5" id="KW-0479">Metal-binding</keyword>
<evidence type="ECO:0008006" key="10">
    <source>
        <dbReference type="Google" id="ProtNLM"/>
    </source>
</evidence>
<dbReference type="GO" id="GO:0016705">
    <property type="term" value="F:oxidoreductase activity, acting on paired donors, with incorporation or reduction of molecular oxygen"/>
    <property type="evidence" value="ECO:0007669"/>
    <property type="project" value="InterPro"/>
</dbReference>